<evidence type="ECO:0000256" key="5">
    <source>
        <dbReference type="RuleBase" id="RU004508"/>
    </source>
</evidence>
<dbReference type="GO" id="GO:0030170">
    <property type="term" value="F:pyridoxal phosphate binding"/>
    <property type="evidence" value="ECO:0007669"/>
    <property type="project" value="UniProtKB-ARBA"/>
</dbReference>
<evidence type="ECO:0000313" key="6">
    <source>
        <dbReference type="EMBL" id="KTE93845.1"/>
    </source>
</evidence>
<dbReference type="EMBL" id="LOCK01000001">
    <property type="protein sequence ID" value="KTE93845.1"/>
    <property type="molecule type" value="Genomic_DNA"/>
</dbReference>
<evidence type="ECO:0000256" key="1">
    <source>
        <dbReference type="ARBA" id="ARBA00022898"/>
    </source>
</evidence>
<reference evidence="6 7" key="1">
    <citation type="submission" date="2015-12" db="EMBL/GenBank/DDBJ databases">
        <title>Draft Genome Sequence of Desulfitobacterium hafniense Strain DH, a Sulfate-reducing Bacterium Isolated from Paddy Soils.</title>
        <authorList>
            <person name="Bao P."/>
            <person name="Zhang X."/>
            <person name="Li G."/>
        </authorList>
    </citation>
    <scope>NUCLEOTIDE SEQUENCE [LARGE SCALE GENOMIC DNA]</scope>
    <source>
        <strain evidence="6 7">DH</strain>
    </source>
</reference>
<keyword evidence="1 4" id="KW-0663">Pyridoxal phosphate</keyword>
<comment type="similarity">
    <text evidence="2 5">Belongs to the DegT/DnrJ/EryC1 family.</text>
</comment>
<dbReference type="PIRSF" id="PIRSF000390">
    <property type="entry name" value="PLP_StrS"/>
    <property type="match status" value="1"/>
</dbReference>
<dbReference type="Pfam" id="PF01041">
    <property type="entry name" value="DegT_DnrJ_EryC1"/>
    <property type="match status" value="1"/>
</dbReference>
<feature type="modified residue" description="N6-(pyridoxal phosphate)lysine" evidence="4">
    <location>
        <position position="186"/>
    </location>
</feature>
<dbReference type="GO" id="GO:0000271">
    <property type="term" value="P:polysaccharide biosynthetic process"/>
    <property type="evidence" value="ECO:0007669"/>
    <property type="project" value="TreeGrafter"/>
</dbReference>
<dbReference type="CDD" id="cd00616">
    <property type="entry name" value="AHBA_syn"/>
    <property type="match status" value="1"/>
</dbReference>
<dbReference type="PANTHER" id="PTHR30244:SF36">
    <property type="entry name" value="3-OXO-GLUCOSE-6-PHOSPHATE:GLUTAMATE AMINOTRANSFERASE"/>
    <property type="match status" value="1"/>
</dbReference>
<dbReference type="InterPro" id="IPR000653">
    <property type="entry name" value="DegT/StrS_aminotransferase"/>
</dbReference>
<dbReference type="RefSeq" id="WP_058490625.1">
    <property type="nucleotide sequence ID" value="NZ_LOCK01000001.1"/>
</dbReference>
<keyword evidence="6" id="KW-0032">Aminotransferase</keyword>
<keyword evidence="6" id="KW-0808">Transferase</keyword>
<dbReference type="InterPro" id="IPR015422">
    <property type="entry name" value="PyrdxlP-dep_Trfase_small"/>
</dbReference>
<dbReference type="Proteomes" id="UP000054623">
    <property type="component" value="Unassembled WGS sequence"/>
</dbReference>
<dbReference type="AlphaFoldDB" id="A0A0W1JQI4"/>
<comment type="caution">
    <text evidence="6">The sequence shown here is derived from an EMBL/GenBank/DDBJ whole genome shotgun (WGS) entry which is preliminary data.</text>
</comment>
<evidence type="ECO:0000256" key="2">
    <source>
        <dbReference type="ARBA" id="ARBA00037999"/>
    </source>
</evidence>
<accession>A0A0W1JQI4</accession>
<evidence type="ECO:0000256" key="4">
    <source>
        <dbReference type="PIRSR" id="PIRSR000390-2"/>
    </source>
</evidence>
<dbReference type="Gene3D" id="3.40.640.10">
    <property type="entry name" value="Type I PLP-dependent aspartate aminotransferase-like (Major domain)"/>
    <property type="match status" value="1"/>
</dbReference>
<organism evidence="6 7">
    <name type="scientific">Desulfitobacterium hafniense</name>
    <name type="common">Desulfitobacterium frappieri</name>
    <dbReference type="NCBI Taxonomy" id="49338"/>
    <lineage>
        <taxon>Bacteria</taxon>
        <taxon>Bacillati</taxon>
        <taxon>Bacillota</taxon>
        <taxon>Clostridia</taxon>
        <taxon>Eubacteriales</taxon>
        <taxon>Desulfitobacteriaceae</taxon>
        <taxon>Desulfitobacterium</taxon>
    </lineage>
</organism>
<protein>
    <submittedName>
        <fullName evidence="6">Aminotransferase</fullName>
    </submittedName>
</protein>
<evidence type="ECO:0000256" key="3">
    <source>
        <dbReference type="PIRSR" id="PIRSR000390-1"/>
    </source>
</evidence>
<evidence type="ECO:0000313" key="7">
    <source>
        <dbReference type="Proteomes" id="UP000054623"/>
    </source>
</evidence>
<dbReference type="PANTHER" id="PTHR30244">
    <property type="entry name" value="TRANSAMINASE"/>
    <property type="match status" value="1"/>
</dbReference>
<dbReference type="FunFam" id="3.40.640.10:FF:000089">
    <property type="entry name" value="Aminotransferase, DegT/DnrJ/EryC1/StrS family"/>
    <property type="match status" value="1"/>
</dbReference>
<proteinExistence type="inferred from homology"/>
<name>A0A0W1JQI4_DESHA</name>
<dbReference type="InterPro" id="IPR015424">
    <property type="entry name" value="PyrdxlP-dep_Trfase"/>
</dbReference>
<dbReference type="Gene3D" id="3.90.1150.10">
    <property type="entry name" value="Aspartate Aminotransferase, domain 1"/>
    <property type="match status" value="1"/>
</dbReference>
<dbReference type="OrthoDB" id="9810913at2"/>
<dbReference type="SUPFAM" id="SSF53383">
    <property type="entry name" value="PLP-dependent transferases"/>
    <property type="match status" value="1"/>
</dbReference>
<sequence length="364" mass="40306">MNIPFSTFKYMHSRIKPQITAAFETCYNKGWFIQGEEYDAFEREFASFCGVKYGVGVGNGLDAIFLTLRAMNIGRGDEVIVPSHTFIATALAVTYAGATPIFCEVDEDSFNINPDNIEALITQKTKAIIAVHLYGQTADMDRIIAIAKIHNLFVIEDSAQAHGALYKGKVAGSLGDAAAFSFYPGKNLGALGDGGAVTTNNEELAKKIHALGCYGSSEKYVHEYKGVNSRLDELQCALLRVKLAYLNEWTEERQKIAVKYLNGIHNPKIKLPKVYADCDHVWHLFVVRCDQRLELQKYLSEKGIGTAVHYPIAIHQQGAYADMGYTKGDFPIAEDLAKTVLSLPLYIGMTDEEIYCVVEALNSF</sequence>
<feature type="active site" description="Proton acceptor" evidence="3">
    <location>
        <position position="186"/>
    </location>
</feature>
<dbReference type="InterPro" id="IPR015421">
    <property type="entry name" value="PyrdxlP-dep_Trfase_major"/>
</dbReference>
<gene>
    <name evidence="6" type="ORF">AT727_02500</name>
</gene>
<dbReference type="GO" id="GO:0008483">
    <property type="term" value="F:transaminase activity"/>
    <property type="evidence" value="ECO:0007669"/>
    <property type="project" value="UniProtKB-KW"/>
</dbReference>